<dbReference type="AlphaFoldDB" id="A0A8J4Y6B4"/>
<sequence>MASQRRRAYNLNISGEGTVCKFAWCASSSDTGTDKERQFELHCSETSDSVGDGGSGVESEERIEEVKEDAGYGIFLSPPYIINREEKFEYYLPQSPTPIRPY</sequence>
<evidence type="ECO:0000313" key="2">
    <source>
        <dbReference type="EMBL" id="KAG0715685.1"/>
    </source>
</evidence>
<protein>
    <submittedName>
        <fullName evidence="2">Uncharacterized protein</fullName>
    </submittedName>
</protein>
<dbReference type="EMBL" id="JACEEZ010019476">
    <property type="protein sequence ID" value="KAG0715685.1"/>
    <property type="molecule type" value="Genomic_DNA"/>
</dbReference>
<proteinExistence type="predicted"/>
<accession>A0A8J4Y6B4</accession>
<name>A0A8J4Y6B4_CHIOP</name>
<evidence type="ECO:0000313" key="3">
    <source>
        <dbReference type="Proteomes" id="UP000770661"/>
    </source>
</evidence>
<evidence type="ECO:0000256" key="1">
    <source>
        <dbReference type="SAM" id="MobiDB-lite"/>
    </source>
</evidence>
<keyword evidence="3" id="KW-1185">Reference proteome</keyword>
<dbReference type="Proteomes" id="UP000770661">
    <property type="component" value="Unassembled WGS sequence"/>
</dbReference>
<reference evidence="2" key="1">
    <citation type="submission" date="2020-07" db="EMBL/GenBank/DDBJ databases">
        <title>The High-quality genome of the commercially important snow crab, Chionoecetes opilio.</title>
        <authorList>
            <person name="Jeong J.-H."/>
            <person name="Ryu S."/>
        </authorList>
    </citation>
    <scope>NUCLEOTIDE SEQUENCE</scope>
    <source>
        <strain evidence="2">MADBK_172401_WGS</strain>
        <tissue evidence="2">Digestive gland</tissue>
    </source>
</reference>
<gene>
    <name evidence="2" type="ORF">GWK47_011390</name>
</gene>
<comment type="caution">
    <text evidence="2">The sequence shown here is derived from an EMBL/GenBank/DDBJ whole genome shotgun (WGS) entry which is preliminary data.</text>
</comment>
<organism evidence="2 3">
    <name type="scientific">Chionoecetes opilio</name>
    <name type="common">Atlantic snow crab</name>
    <name type="synonym">Cancer opilio</name>
    <dbReference type="NCBI Taxonomy" id="41210"/>
    <lineage>
        <taxon>Eukaryota</taxon>
        <taxon>Metazoa</taxon>
        <taxon>Ecdysozoa</taxon>
        <taxon>Arthropoda</taxon>
        <taxon>Crustacea</taxon>
        <taxon>Multicrustacea</taxon>
        <taxon>Malacostraca</taxon>
        <taxon>Eumalacostraca</taxon>
        <taxon>Eucarida</taxon>
        <taxon>Decapoda</taxon>
        <taxon>Pleocyemata</taxon>
        <taxon>Brachyura</taxon>
        <taxon>Eubrachyura</taxon>
        <taxon>Majoidea</taxon>
        <taxon>Majidae</taxon>
        <taxon>Chionoecetes</taxon>
    </lineage>
</organism>
<feature type="region of interest" description="Disordered" evidence="1">
    <location>
        <begin position="42"/>
        <end position="63"/>
    </location>
</feature>